<reference evidence="1" key="2">
    <citation type="submission" date="2015-06" db="UniProtKB">
        <authorList>
            <consortium name="EnsemblProtists"/>
        </authorList>
    </citation>
    <scope>IDENTIFICATION</scope>
    <source>
        <strain evidence="1">Emoy2</strain>
    </source>
</reference>
<name>M4C2J5_HYAAE</name>
<evidence type="ECO:0000313" key="1">
    <source>
        <dbReference type="EnsemblProtists" id="HpaP813310"/>
    </source>
</evidence>
<organism evidence="1 2">
    <name type="scientific">Hyaloperonospora arabidopsidis (strain Emoy2)</name>
    <name type="common">Downy mildew agent</name>
    <name type="synonym">Peronospora arabidopsidis</name>
    <dbReference type="NCBI Taxonomy" id="559515"/>
    <lineage>
        <taxon>Eukaryota</taxon>
        <taxon>Sar</taxon>
        <taxon>Stramenopiles</taxon>
        <taxon>Oomycota</taxon>
        <taxon>Peronosporomycetes</taxon>
        <taxon>Peronosporales</taxon>
        <taxon>Peronosporaceae</taxon>
        <taxon>Hyaloperonospora</taxon>
    </lineage>
</organism>
<dbReference type="EMBL" id="JH598130">
    <property type="status" value="NOT_ANNOTATED_CDS"/>
    <property type="molecule type" value="Genomic_DNA"/>
</dbReference>
<dbReference type="PANTHER" id="PTHR37067">
    <property type="entry name" value="PX DOMAIN-CONTAINING PROTEIN"/>
    <property type="match status" value="1"/>
</dbReference>
<dbReference type="InParanoid" id="M4C2J5"/>
<reference evidence="2" key="1">
    <citation type="journal article" date="2010" name="Science">
        <title>Signatures of adaptation to obligate biotrophy in the Hyaloperonospora arabidopsidis genome.</title>
        <authorList>
            <person name="Baxter L."/>
            <person name="Tripathy S."/>
            <person name="Ishaque N."/>
            <person name="Boot N."/>
            <person name="Cabral A."/>
            <person name="Kemen E."/>
            <person name="Thines M."/>
            <person name="Ah-Fong A."/>
            <person name="Anderson R."/>
            <person name="Badejoko W."/>
            <person name="Bittner-Eddy P."/>
            <person name="Boore J.L."/>
            <person name="Chibucos M.C."/>
            <person name="Coates M."/>
            <person name="Dehal P."/>
            <person name="Delehaunty K."/>
            <person name="Dong S."/>
            <person name="Downton P."/>
            <person name="Dumas B."/>
            <person name="Fabro G."/>
            <person name="Fronick C."/>
            <person name="Fuerstenberg S.I."/>
            <person name="Fulton L."/>
            <person name="Gaulin E."/>
            <person name="Govers F."/>
            <person name="Hughes L."/>
            <person name="Humphray S."/>
            <person name="Jiang R.H."/>
            <person name="Judelson H."/>
            <person name="Kamoun S."/>
            <person name="Kyung K."/>
            <person name="Meijer H."/>
            <person name="Minx P."/>
            <person name="Morris P."/>
            <person name="Nelson J."/>
            <person name="Phuntumart V."/>
            <person name="Qutob D."/>
            <person name="Rehmany A."/>
            <person name="Rougon-Cardoso A."/>
            <person name="Ryden P."/>
            <person name="Torto-Alalibo T."/>
            <person name="Studholme D."/>
            <person name="Wang Y."/>
            <person name="Win J."/>
            <person name="Wood J."/>
            <person name="Clifton S.W."/>
            <person name="Rogers J."/>
            <person name="Van den Ackerveken G."/>
            <person name="Jones J.D."/>
            <person name="McDowell J.M."/>
            <person name="Beynon J."/>
            <person name="Tyler B.M."/>
        </authorList>
    </citation>
    <scope>NUCLEOTIDE SEQUENCE [LARGE SCALE GENOMIC DNA]</scope>
    <source>
        <strain evidence="2">Emoy2</strain>
    </source>
</reference>
<dbReference type="PANTHER" id="PTHR37067:SF3">
    <property type="entry name" value="PX DOMAIN-CONTAINING PROTEIN"/>
    <property type="match status" value="1"/>
</dbReference>
<sequence length="113" mass="12648">MVGSHTGLAQFNLISKLLDILFPHWKETPIGVSSDGARNMTGAVQGFVTRLQQASIRPGFIRVWFLLYQLEIKLEEACMALEGSTFMTTVLSMVSHYGFSNGSLTPRNLRTRR</sequence>
<keyword evidence="2" id="KW-1185">Reference proteome</keyword>
<dbReference type="STRING" id="559515.M4C2J5"/>
<dbReference type="VEuPathDB" id="FungiDB:HpaG813310"/>
<dbReference type="Proteomes" id="UP000011713">
    <property type="component" value="Unassembled WGS sequence"/>
</dbReference>
<dbReference type="AlphaFoldDB" id="M4C2J5"/>
<proteinExistence type="predicted"/>
<accession>M4C2J5</accession>
<evidence type="ECO:0000313" key="2">
    <source>
        <dbReference type="Proteomes" id="UP000011713"/>
    </source>
</evidence>
<dbReference type="HOGENOM" id="CLU_2138296_0_0_1"/>
<protein>
    <submittedName>
        <fullName evidence="1">Uncharacterized protein</fullName>
    </submittedName>
</protein>
<dbReference type="EnsemblProtists" id="HpaT813310">
    <property type="protein sequence ID" value="HpaP813310"/>
    <property type="gene ID" value="HpaG813310"/>
</dbReference>